<evidence type="ECO:0000313" key="2">
    <source>
        <dbReference type="Proteomes" id="UP001232148"/>
    </source>
</evidence>
<dbReference type="Proteomes" id="UP001232148">
    <property type="component" value="Unassembled WGS sequence"/>
</dbReference>
<evidence type="ECO:0000313" key="1">
    <source>
        <dbReference type="EMBL" id="KAK2023970.1"/>
    </source>
</evidence>
<name>A0AAD9LZI3_9PEZI</name>
<accession>A0AAD9LZI3</accession>
<dbReference type="EMBL" id="MU842979">
    <property type="protein sequence ID" value="KAK2023970.1"/>
    <property type="molecule type" value="Genomic_DNA"/>
</dbReference>
<dbReference type="AlphaFoldDB" id="A0AAD9LZI3"/>
<sequence>MTLAGPDFFIYFSSETAMRLRSPAGPFSACQGQLALLCLSEACRGGVLSCPIIFVCRLGSCIASLFVASVQDRHPCPHSPNQTELPGPFIVSSCSQPLKHPISRVAPVARTRSPTLNAKLAARCQGPCMYHVLSCLPPSLSLWSSSWPHVAREGTSAIDAYFSPVSHPSPDCSSAALFPRLSPPAPHRIVCLRCPVLVF</sequence>
<organism evidence="1 2">
    <name type="scientific">Colletotrichum zoysiae</name>
    <dbReference type="NCBI Taxonomy" id="1216348"/>
    <lineage>
        <taxon>Eukaryota</taxon>
        <taxon>Fungi</taxon>
        <taxon>Dikarya</taxon>
        <taxon>Ascomycota</taxon>
        <taxon>Pezizomycotina</taxon>
        <taxon>Sordariomycetes</taxon>
        <taxon>Hypocreomycetidae</taxon>
        <taxon>Glomerellales</taxon>
        <taxon>Glomerellaceae</taxon>
        <taxon>Colletotrichum</taxon>
        <taxon>Colletotrichum graminicola species complex</taxon>
    </lineage>
</organism>
<gene>
    <name evidence="1" type="ORF">LX32DRAFT_120232</name>
</gene>
<reference evidence="1" key="1">
    <citation type="submission" date="2021-06" db="EMBL/GenBank/DDBJ databases">
        <title>Comparative genomics, transcriptomics and evolutionary studies reveal genomic signatures of adaptation to plant cell wall in hemibiotrophic fungi.</title>
        <authorList>
            <consortium name="DOE Joint Genome Institute"/>
            <person name="Baroncelli R."/>
            <person name="Diaz J.F."/>
            <person name="Benocci T."/>
            <person name="Peng M."/>
            <person name="Battaglia E."/>
            <person name="Haridas S."/>
            <person name="Andreopoulos W."/>
            <person name="Labutti K."/>
            <person name="Pangilinan J."/>
            <person name="Floch G.L."/>
            <person name="Makela M.R."/>
            <person name="Henrissat B."/>
            <person name="Grigoriev I.V."/>
            <person name="Crouch J.A."/>
            <person name="De Vries R.P."/>
            <person name="Sukno S.A."/>
            <person name="Thon M.R."/>
        </authorList>
    </citation>
    <scope>NUCLEOTIDE SEQUENCE</scope>
    <source>
        <strain evidence="1">MAFF235873</strain>
    </source>
</reference>
<comment type="caution">
    <text evidence="1">The sequence shown here is derived from an EMBL/GenBank/DDBJ whole genome shotgun (WGS) entry which is preliminary data.</text>
</comment>
<protein>
    <submittedName>
        <fullName evidence="1">Uncharacterized protein</fullName>
    </submittedName>
</protein>
<proteinExistence type="predicted"/>
<keyword evidence="2" id="KW-1185">Reference proteome</keyword>